<dbReference type="EMBL" id="JAUSZS010000004">
    <property type="protein sequence ID" value="MDQ0933748.1"/>
    <property type="molecule type" value="Genomic_DNA"/>
</dbReference>
<accession>A0ABU0RPU3</accession>
<feature type="transmembrane region" description="Helical" evidence="2">
    <location>
        <begin position="20"/>
        <end position="51"/>
    </location>
</feature>
<name>A0ABU0RPU3_9ACTN</name>
<keyword evidence="2" id="KW-0812">Transmembrane</keyword>
<keyword evidence="2" id="KW-0472">Membrane</keyword>
<keyword evidence="2" id="KW-1133">Transmembrane helix</keyword>
<evidence type="ECO:0000256" key="1">
    <source>
        <dbReference type="SAM" id="MobiDB-lite"/>
    </source>
</evidence>
<feature type="region of interest" description="Disordered" evidence="1">
    <location>
        <begin position="55"/>
        <end position="77"/>
    </location>
</feature>
<evidence type="ECO:0000313" key="3">
    <source>
        <dbReference type="EMBL" id="MDQ0933748.1"/>
    </source>
</evidence>
<evidence type="ECO:0008006" key="5">
    <source>
        <dbReference type="Google" id="ProtNLM"/>
    </source>
</evidence>
<comment type="caution">
    <text evidence="3">The sequence shown here is derived from an EMBL/GenBank/DDBJ whole genome shotgun (WGS) entry which is preliminary data.</text>
</comment>
<protein>
    <recommendedName>
        <fullName evidence="5">Integral membrane protein</fullName>
    </recommendedName>
</protein>
<dbReference type="Proteomes" id="UP001223072">
    <property type="component" value="Unassembled WGS sequence"/>
</dbReference>
<evidence type="ECO:0000256" key="2">
    <source>
        <dbReference type="SAM" id="Phobius"/>
    </source>
</evidence>
<sequence length="112" mass="13022">MLIQAPAPGSDVLFRSGKAAVFVLLLILIVVLFGLGFINSFWWVAAAVLVYGATRHDRDGGGGWIRSDGSDLGNYRDYENRRDRQDRWNRRYSRRNRARWKREDRRDGEHRG</sequence>
<keyword evidence="4" id="KW-1185">Reference proteome</keyword>
<organism evidence="3 4">
    <name type="scientific">Streptomyces turgidiscabies</name>
    <dbReference type="NCBI Taxonomy" id="85558"/>
    <lineage>
        <taxon>Bacteria</taxon>
        <taxon>Bacillati</taxon>
        <taxon>Actinomycetota</taxon>
        <taxon>Actinomycetes</taxon>
        <taxon>Kitasatosporales</taxon>
        <taxon>Streptomycetaceae</taxon>
        <taxon>Streptomyces</taxon>
    </lineage>
</organism>
<evidence type="ECO:0000313" key="4">
    <source>
        <dbReference type="Proteomes" id="UP001223072"/>
    </source>
</evidence>
<gene>
    <name evidence="3" type="ORF">QFZ49_003688</name>
</gene>
<reference evidence="3 4" key="1">
    <citation type="submission" date="2023-07" db="EMBL/GenBank/DDBJ databases">
        <title>Comparative genomics of wheat-associated soil bacteria to identify genetic determinants of phenazine resistance.</title>
        <authorList>
            <person name="Mouncey N."/>
        </authorList>
    </citation>
    <scope>NUCLEOTIDE SEQUENCE [LARGE SCALE GENOMIC DNA]</scope>
    <source>
        <strain evidence="3 4">W2I16</strain>
    </source>
</reference>
<proteinExistence type="predicted"/>